<proteinExistence type="predicted"/>
<gene>
    <name evidence="2" type="ORF">VNI00_017132</name>
</gene>
<organism evidence="2 3">
    <name type="scientific">Paramarasmius palmivorus</name>
    <dbReference type="NCBI Taxonomy" id="297713"/>
    <lineage>
        <taxon>Eukaryota</taxon>
        <taxon>Fungi</taxon>
        <taxon>Dikarya</taxon>
        <taxon>Basidiomycota</taxon>
        <taxon>Agaricomycotina</taxon>
        <taxon>Agaricomycetes</taxon>
        <taxon>Agaricomycetidae</taxon>
        <taxon>Agaricales</taxon>
        <taxon>Marasmiineae</taxon>
        <taxon>Marasmiaceae</taxon>
        <taxon>Paramarasmius</taxon>
    </lineage>
</organism>
<evidence type="ECO:0000313" key="3">
    <source>
        <dbReference type="Proteomes" id="UP001383192"/>
    </source>
</evidence>
<dbReference type="EMBL" id="JAYKXP010000157">
    <property type="protein sequence ID" value="KAK7021953.1"/>
    <property type="molecule type" value="Genomic_DNA"/>
</dbReference>
<evidence type="ECO:0000313" key="2">
    <source>
        <dbReference type="EMBL" id="KAK7021953.1"/>
    </source>
</evidence>
<name>A0AAW0B9S5_9AGAR</name>
<sequence>METKVFHEMEMEGKLLCNVHNMEQKLNITRWVFGSPEWMSYQQKAKDHDYQRALNQLEGLVVACIFEMARLNVAGTGYKMRQAIVSAMKTRSAAIRSAIERFNKAAQGLDPPQPTLEWNDVVNCSFLADFDFLRETGSDVQRKAWTLPANRELMTSYFKVLCAEEELERLHIEIRRLITYITEELTYSQQVLDEVGESDPAFAYHIHLKFAERGRFHALHIKRLRAITELEGFNPANKHWFAPGTGMKRQVNDTKDASDTVGHDMNEESSEDVDSDTEEDTLEDMERAEAVLNTIT</sequence>
<reference evidence="2 3" key="1">
    <citation type="submission" date="2024-01" db="EMBL/GenBank/DDBJ databases">
        <title>A draft genome for a cacao thread blight-causing isolate of Paramarasmius palmivorus.</title>
        <authorList>
            <person name="Baruah I.K."/>
            <person name="Bukari Y."/>
            <person name="Amoako-Attah I."/>
            <person name="Meinhardt L.W."/>
            <person name="Bailey B.A."/>
            <person name="Cohen S.P."/>
        </authorList>
    </citation>
    <scope>NUCLEOTIDE SEQUENCE [LARGE SCALE GENOMIC DNA]</scope>
    <source>
        <strain evidence="2 3">GH-12</strain>
    </source>
</reference>
<protein>
    <submittedName>
        <fullName evidence="2">Uncharacterized protein</fullName>
    </submittedName>
</protein>
<comment type="caution">
    <text evidence="2">The sequence shown here is derived from an EMBL/GenBank/DDBJ whole genome shotgun (WGS) entry which is preliminary data.</text>
</comment>
<dbReference type="Proteomes" id="UP001383192">
    <property type="component" value="Unassembled WGS sequence"/>
</dbReference>
<keyword evidence="3" id="KW-1185">Reference proteome</keyword>
<accession>A0AAW0B9S5</accession>
<feature type="region of interest" description="Disordered" evidence="1">
    <location>
        <begin position="244"/>
        <end position="283"/>
    </location>
</feature>
<feature type="compositionally biased region" description="Acidic residues" evidence="1">
    <location>
        <begin position="267"/>
        <end position="283"/>
    </location>
</feature>
<feature type="compositionally biased region" description="Basic and acidic residues" evidence="1">
    <location>
        <begin position="250"/>
        <end position="266"/>
    </location>
</feature>
<dbReference type="AlphaFoldDB" id="A0AAW0B9S5"/>
<evidence type="ECO:0000256" key="1">
    <source>
        <dbReference type="SAM" id="MobiDB-lite"/>
    </source>
</evidence>